<evidence type="ECO:0000313" key="2">
    <source>
        <dbReference type="Proteomes" id="UP000054477"/>
    </source>
</evidence>
<protein>
    <submittedName>
        <fullName evidence="1">Uncharacterized protein</fullName>
    </submittedName>
</protein>
<name>A0A0C9YGG9_9AGAR</name>
<organism evidence="1 2">
    <name type="scientific">Laccaria amethystina LaAM-08-1</name>
    <dbReference type="NCBI Taxonomy" id="1095629"/>
    <lineage>
        <taxon>Eukaryota</taxon>
        <taxon>Fungi</taxon>
        <taxon>Dikarya</taxon>
        <taxon>Basidiomycota</taxon>
        <taxon>Agaricomycotina</taxon>
        <taxon>Agaricomycetes</taxon>
        <taxon>Agaricomycetidae</taxon>
        <taxon>Agaricales</taxon>
        <taxon>Agaricineae</taxon>
        <taxon>Hydnangiaceae</taxon>
        <taxon>Laccaria</taxon>
    </lineage>
</organism>
<evidence type="ECO:0000313" key="1">
    <source>
        <dbReference type="EMBL" id="KIK07123.1"/>
    </source>
</evidence>
<gene>
    <name evidence="1" type="ORF">K443DRAFT_216988</name>
</gene>
<keyword evidence="2" id="KW-1185">Reference proteome</keyword>
<dbReference type="Proteomes" id="UP000054477">
    <property type="component" value="Unassembled WGS sequence"/>
</dbReference>
<accession>A0A0C9YGG9</accession>
<reference evidence="1 2" key="1">
    <citation type="submission" date="2014-04" db="EMBL/GenBank/DDBJ databases">
        <authorList>
            <consortium name="DOE Joint Genome Institute"/>
            <person name="Kuo A."/>
            <person name="Kohler A."/>
            <person name="Nagy L.G."/>
            <person name="Floudas D."/>
            <person name="Copeland A."/>
            <person name="Barry K.W."/>
            <person name="Cichocki N."/>
            <person name="Veneault-Fourrey C."/>
            <person name="LaButti K."/>
            <person name="Lindquist E.A."/>
            <person name="Lipzen A."/>
            <person name="Lundell T."/>
            <person name="Morin E."/>
            <person name="Murat C."/>
            <person name="Sun H."/>
            <person name="Tunlid A."/>
            <person name="Henrissat B."/>
            <person name="Grigoriev I.V."/>
            <person name="Hibbett D.S."/>
            <person name="Martin F."/>
            <person name="Nordberg H.P."/>
            <person name="Cantor M.N."/>
            <person name="Hua S.X."/>
        </authorList>
    </citation>
    <scope>NUCLEOTIDE SEQUENCE [LARGE SCALE GENOMIC DNA]</scope>
    <source>
        <strain evidence="1 2">LaAM-08-1</strain>
    </source>
</reference>
<dbReference type="EMBL" id="KN838549">
    <property type="protein sequence ID" value="KIK07123.1"/>
    <property type="molecule type" value="Genomic_DNA"/>
</dbReference>
<dbReference type="AlphaFoldDB" id="A0A0C9YGG9"/>
<dbReference type="HOGENOM" id="CLU_2386493_0_0_1"/>
<sequence>MVCKQFQGHYDSSKEYEESFLSLLKAITYAREAVDTLMEGPSSLLEGWYLSLHFGLCGCFPTLRSLQALMVHLTILKLDAGRVINISITLSFHY</sequence>
<proteinExistence type="predicted"/>
<reference evidence="2" key="2">
    <citation type="submission" date="2015-01" db="EMBL/GenBank/DDBJ databases">
        <title>Evolutionary Origins and Diversification of the Mycorrhizal Mutualists.</title>
        <authorList>
            <consortium name="DOE Joint Genome Institute"/>
            <consortium name="Mycorrhizal Genomics Consortium"/>
            <person name="Kohler A."/>
            <person name="Kuo A."/>
            <person name="Nagy L.G."/>
            <person name="Floudas D."/>
            <person name="Copeland A."/>
            <person name="Barry K.W."/>
            <person name="Cichocki N."/>
            <person name="Veneault-Fourrey C."/>
            <person name="LaButti K."/>
            <person name="Lindquist E.A."/>
            <person name="Lipzen A."/>
            <person name="Lundell T."/>
            <person name="Morin E."/>
            <person name="Murat C."/>
            <person name="Riley R."/>
            <person name="Ohm R."/>
            <person name="Sun H."/>
            <person name="Tunlid A."/>
            <person name="Henrissat B."/>
            <person name="Grigoriev I.V."/>
            <person name="Hibbett D.S."/>
            <person name="Martin F."/>
        </authorList>
    </citation>
    <scope>NUCLEOTIDE SEQUENCE [LARGE SCALE GENOMIC DNA]</scope>
    <source>
        <strain evidence="2">LaAM-08-1</strain>
    </source>
</reference>